<keyword evidence="3" id="KW-1185">Reference proteome</keyword>
<dbReference type="SUPFAM" id="SSF81383">
    <property type="entry name" value="F-box domain"/>
    <property type="match status" value="1"/>
</dbReference>
<dbReference type="Gene3D" id="1.20.1280.50">
    <property type="match status" value="1"/>
</dbReference>
<sequence>MIHDGAIAKREREVRGERERGRWRRFAWFDFDGDDAVDDLQSSHFINTTKCPLVPLHQLQRAPITAPETTISAVHADIIQTHILTRLDGPTLAAAACASSQLQVLSSEDELWQKICTATWPSINEPRVSHLISTFPAATAPSFPIFPVLDHRHPSKQSSENILLFHNTHNRAYILRRYLLQRRSHFIKNPRNGNGNGWFHCSPFRVDLLDPKESVSTPILHGGEEDDTWLKDLEENLSMSWIVIDPERKRAVNLSSRRAVTVERQWLTGDVQARFLLIMGGDERSGMELVKWEVVVTCGGERSCSFRYLIRRRRPRNHLPIFTKANSLFSSFVKSPVRARNPLRIAGAAGGKYTCFERNWLRRDLNVIGFGIGTELAHFPTPPPVTSQFWLWLITWHFGLFVCLTFGQIGFKGRAEDYF</sequence>
<dbReference type="AlphaFoldDB" id="A0AA39W545"/>
<reference evidence="2" key="1">
    <citation type="journal article" date="2022" name="Plant J.">
        <title>Strategies of tolerance reflected in two North American maple genomes.</title>
        <authorList>
            <person name="McEvoy S.L."/>
            <person name="Sezen U.U."/>
            <person name="Trouern-Trend A."/>
            <person name="McMahon S.M."/>
            <person name="Schaberg P.G."/>
            <person name="Yang J."/>
            <person name="Wegrzyn J.L."/>
            <person name="Swenson N.G."/>
        </authorList>
    </citation>
    <scope>NUCLEOTIDE SEQUENCE</scope>
    <source>
        <strain evidence="2">NS2018</strain>
    </source>
</reference>
<keyword evidence="1" id="KW-0472">Membrane</keyword>
<dbReference type="PANTHER" id="PTHR33736">
    <property type="entry name" value="F-BOX PROTEIN-RELATED"/>
    <property type="match status" value="1"/>
</dbReference>
<organism evidence="2 3">
    <name type="scientific">Acer saccharum</name>
    <name type="common">Sugar maple</name>
    <dbReference type="NCBI Taxonomy" id="4024"/>
    <lineage>
        <taxon>Eukaryota</taxon>
        <taxon>Viridiplantae</taxon>
        <taxon>Streptophyta</taxon>
        <taxon>Embryophyta</taxon>
        <taxon>Tracheophyta</taxon>
        <taxon>Spermatophyta</taxon>
        <taxon>Magnoliopsida</taxon>
        <taxon>eudicotyledons</taxon>
        <taxon>Gunneridae</taxon>
        <taxon>Pentapetalae</taxon>
        <taxon>rosids</taxon>
        <taxon>malvids</taxon>
        <taxon>Sapindales</taxon>
        <taxon>Sapindaceae</taxon>
        <taxon>Hippocastanoideae</taxon>
        <taxon>Acereae</taxon>
        <taxon>Acer</taxon>
    </lineage>
</organism>
<reference evidence="2" key="2">
    <citation type="submission" date="2023-06" db="EMBL/GenBank/DDBJ databases">
        <authorList>
            <person name="Swenson N.G."/>
            <person name="Wegrzyn J.L."/>
            <person name="Mcevoy S.L."/>
        </authorList>
    </citation>
    <scope>NUCLEOTIDE SEQUENCE</scope>
    <source>
        <strain evidence="2">NS2018</strain>
        <tissue evidence="2">Leaf</tissue>
    </source>
</reference>
<dbReference type="Pfam" id="PF22832">
    <property type="entry name" value="PsaO_TMD"/>
    <property type="match status" value="1"/>
</dbReference>
<gene>
    <name evidence="2" type="ORF">LWI29_009185</name>
</gene>
<evidence type="ECO:0000313" key="2">
    <source>
        <dbReference type="EMBL" id="KAK0603837.1"/>
    </source>
</evidence>
<dbReference type="Proteomes" id="UP001168877">
    <property type="component" value="Unassembled WGS sequence"/>
</dbReference>
<name>A0AA39W545_ACESA</name>
<dbReference type="InterPro" id="IPR045283">
    <property type="entry name" value="AT3G44326-like"/>
</dbReference>
<dbReference type="InterPro" id="IPR017498">
    <property type="entry name" value="PSI_PsaO"/>
</dbReference>
<evidence type="ECO:0008006" key="4">
    <source>
        <dbReference type="Google" id="ProtNLM"/>
    </source>
</evidence>
<dbReference type="InterPro" id="IPR036047">
    <property type="entry name" value="F-box-like_dom_sf"/>
</dbReference>
<proteinExistence type="predicted"/>
<keyword evidence="1" id="KW-0812">Transmembrane</keyword>
<accession>A0AA39W545</accession>
<evidence type="ECO:0000313" key="3">
    <source>
        <dbReference type="Proteomes" id="UP001168877"/>
    </source>
</evidence>
<protein>
    <recommendedName>
        <fullName evidence="4">F-box domain-containing protein</fullName>
    </recommendedName>
</protein>
<evidence type="ECO:0000256" key="1">
    <source>
        <dbReference type="SAM" id="Phobius"/>
    </source>
</evidence>
<comment type="caution">
    <text evidence="2">The sequence shown here is derived from an EMBL/GenBank/DDBJ whole genome shotgun (WGS) entry which is preliminary data.</text>
</comment>
<dbReference type="PANTHER" id="PTHR33736:SF18">
    <property type="entry name" value="F-BOX DOMAIN-CONTAINING PROTEIN"/>
    <property type="match status" value="1"/>
</dbReference>
<keyword evidence="1" id="KW-1133">Transmembrane helix</keyword>
<dbReference type="EMBL" id="JAUESC010000002">
    <property type="protein sequence ID" value="KAK0603837.1"/>
    <property type="molecule type" value="Genomic_DNA"/>
</dbReference>
<feature type="transmembrane region" description="Helical" evidence="1">
    <location>
        <begin position="389"/>
        <end position="411"/>
    </location>
</feature>